<dbReference type="EMBL" id="RJSF01000044">
    <property type="protein sequence ID" value="RNM12681.1"/>
    <property type="molecule type" value="Genomic_DNA"/>
</dbReference>
<proteinExistence type="predicted"/>
<accession>A0A3N0GJU5</accession>
<evidence type="ECO:0000313" key="5">
    <source>
        <dbReference type="EMBL" id="RNM12681.1"/>
    </source>
</evidence>
<dbReference type="InterPro" id="IPR000330">
    <property type="entry name" value="SNF2_N"/>
</dbReference>
<dbReference type="Pfam" id="PF00176">
    <property type="entry name" value="SNF2-rel_dom"/>
    <property type="match status" value="1"/>
</dbReference>
<dbReference type="InterPro" id="IPR014001">
    <property type="entry name" value="Helicase_ATP-bd"/>
</dbReference>
<dbReference type="Pfam" id="PF00271">
    <property type="entry name" value="Helicase_C"/>
    <property type="match status" value="1"/>
</dbReference>
<dbReference type="Proteomes" id="UP000279994">
    <property type="component" value="Unassembled WGS sequence"/>
</dbReference>
<keyword evidence="5" id="KW-0067">ATP-binding</keyword>
<dbReference type="InterPro" id="IPR038718">
    <property type="entry name" value="SNF2-like_sf"/>
</dbReference>
<reference evidence="5 6" key="1">
    <citation type="submission" date="2018-11" db="EMBL/GenBank/DDBJ databases">
        <authorList>
            <person name="Li F."/>
        </authorList>
    </citation>
    <scope>NUCLEOTIDE SEQUENCE [LARGE SCALE GENOMIC DNA]</scope>
    <source>
        <strain evidence="5 6">Gsoil 818</strain>
    </source>
</reference>
<keyword evidence="5" id="KW-0547">Nucleotide-binding</keyword>
<dbReference type="FunFam" id="3.40.50.10810:FF:000031">
    <property type="entry name" value="Helicase, SNF2/RAD54 family"/>
    <property type="match status" value="1"/>
</dbReference>
<dbReference type="OrthoDB" id="9760715at2"/>
<dbReference type="Gene3D" id="3.40.50.300">
    <property type="entry name" value="P-loop containing nucleotide triphosphate hydrolases"/>
    <property type="match status" value="1"/>
</dbReference>
<sequence length="941" mass="102200">MSFVPLQGPAVLHPADPPRESEIEFSGPQRTIRLPMRGAIPVLTRALRAGDAHASVALLGAATMLAMKLVAAGRLQRSPAGHAWQVGPLLPEDDARVRALAEARAYADLAADDAEETIRALLDAVADTMTRQVSTDGHVPRSMVEARSPAVDPRSPVVEPAETTRPWQRHQVESPDLPAEVVLSLRIEAPDEQLAGGRVIVVPQVHEVDLSTHVVDVEQLWWDDAAGPEVHGGHGFSREARVNAGLALRRAAQAWPVLDRLLRRPVPDRLLLDGDEVADLLEHGLPALAGVGVDVFWPRGLRHELTPLGRVEVKSRTGARGEPLMTGVFGPDSLFEFDWRLALGGDPLTDDEMAALATANGPVIRLRDNWMVIDPATARRAREAVGRRGRRELKPVEALTAMLTGTLATHVPHSDEPTVEVHPGATLEKVRDRIVDAAQVSPLDPPAGLAATLRDYQRHGLTWLAELTGAGLGACLADDMGLGKTVTLIALHLHRRERGLATGPTLVVCPASLLGNWEAEVRRFAPGVPTRRFHASRRDLTGDLGFVFTTYGTMRADHETLAGVAWDLVVADEAQHVKNATSSTARNLRLIPSRCRVALTGTPVENNLTELWAILDWATPGLLGSRNAFRRRWAAPIESGVEPAVARQFAQLVEPFLLRRRKTDPGIAPELPPKTETDQVVALTREQVVLYESLVRESMRRIETADEDGRRGLVLALLTGLKQICNHPAHYLRQASGRIKGRSEKIDVLDELLGTILAEGGSALVFTQYVAMGRLLERHLDEVGIPSLFLHGGTPVPAREQMVATFQAGREAGHGGGAGAGAPPVFLLSLKAGGTGLNLTRADHVIHVDRWWNPAVEDQATDRAYRIGQTRPVQVHRLVTEGTIEQKIGELLARKRSLADAVLGSGETALTELSNDELRELVTLSVGRYAPPRLRRRTPHG</sequence>
<keyword evidence="1" id="KW-0378">Hydrolase</keyword>
<feature type="domain" description="Helicase ATP-binding" evidence="3">
    <location>
        <begin position="465"/>
        <end position="621"/>
    </location>
</feature>
<dbReference type="GO" id="GO:0016787">
    <property type="term" value="F:hydrolase activity"/>
    <property type="evidence" value="ECO:0007669"/>
    <property type="project" value="UniProtKB-KW"/>
</dbReference>
<dbReference type="PANTHER" id="PTHR10799">
    <property type="entry name" value="SNF2/RAD54 HELICASE FAMILY"/>
    <property type="match status" value="1"/>
</dbReference>
<dbReference type="SUPFAM" id="SSF52540">
    <property type="entry name" value="P-loop containing nucleoside triphosphate hydrolases"/>
    <property type="match status" value="2"/>
</dbReference>
<dbReference type="PROSITE" id="PS51192">
    <property type="entry name" value="HELICASE_ATP_BIND_1"/>
    <property type="match status" value="1"/>
</dbReference>
<organism evidence="5 6">
    <name type="scientific">Nocardioides pocheonensis</name>
    <dbReference type="NCBI Taxonomy" id="661485"/>
    <lineage>
        <taxon>Bacteria</taxon>
        <taxon>Bacillati</taxon>
        <taxon>Actinomycetota</taxon>
        <taxon>Actinomycetes</taxon>
        <taxon>Propionibacteriales</taxon>
        <taxon>Nocardioidaceae</taxon>
        <taxon>Nocardioides</taxon>
    </lineage>
</organism>
<dbReference type="InterPro" id="IPR049730">
    <property type="entry name" value="SNF2/RAD54-like_C"/>
</dbReference>
<feature type="region of interest" description="Disordered" evidence="2">
    <location>
        <begin position="143"/>
        <end position="169"/>
    </location>
</feature>
<gene>
    <name evidence="5" type="ORF">EFL26_18955</name>
</gene>
<dbReference type="RefSeq" id="WP_123224444.1">
    <property type="nucleotide sequence ID" value="NZ_RJSF01000044.1"/>
</dbReference>
<dbReference type="SMART" id="SM00487">
    <property type="entry name" value="DEXDc"/>
    <property type="match status" value="1"/>
</dbReference>
<dbReference type="GO" id="GO:0004386">
    <property type="term" value="F:helicase activity"/>
    <property type="evidence" value="ECO:0007669"/>
    <property type="project" value="UniProtKB-KW"/>
</dbReference>
<keyword evidence="6" id="KW-1185">Reference proteome</keyword>
<dbReference type="InterPro" id="IPR001650">
    <property type="entry name" value="Helicase_C-like"/>
</dbReference>
<dbReference type="CDD" id="cd18793">
    <property type="entry name" value="SF2_C_SNF"/>
    <property type="match status" value="1"/>
</dbReference>
<keyword evidence="5" id="KW-0347">Helicase</keyword>
<dbReference type="InterPro" id="IPR022138">
    <property type="entry name" value="DUF3670"/>
</dbReference>
<dbReference type="Gene3D" id="3.40.50.10810">
    <property type="entry name" value="Tandem AAA-ATPase domain"/>
    <property type="match status" value="1"/>
</dbReference>
<evidence type="ECO:0000256" key="2">
    <source>
        <dbReference type="SAM" id="MobiDB-lite"/>
    </source>
</evidence>
<dbReference type="AlphaFoldDB" id="A0A3N0GJU5"/>
<protein>
    <submittedName>
        <fullName evidence="5">DEAD/DEAH box helicase</fullName>
    </submittedName>
</protein>
<evidence type="ECO:0000259" key="4">
    <source>
        <dbReference type="PROSITE" id="PS51194"/>
    </source>
</evidence>
<dbReference type="Pfam" id="PF12419">
    <property type="entry name" value="DUF3670"/>
    <property type="match status" value="1"/>
</dbReference>
<evidence type="ECO:0000259" key="3">
    <source>
        <dbReference type="PROSITE" id="PS51192"/>
    </source>
</evidence>
<dbReference type="FunFam" id="3.40.50.300:FF:000533">
    <property type="entry name" value="Helicase, Snf2 family"/>
    <property type="match status" value="1"/>
</dbReference>
<dbReference type="InterPro" id="IPR027417">
    <property type="entry name" value="P-loop_NTPase"/>
</dbReference>
<dbReference type="PROSITE" id="PS51194">
    <property type="entry name" value="HELICASE_CTER"/>
    <property type="match status" value="1"/>
</dbReference>
<dbReference type="GO" id="GO:0005524">
    <property type="term" value="F:ATP binding"/>
    <property type="evidence" value="ECO:0007669"/>
    <property type="project" value="InterPro"/>
</dbReference>
<evidence type="ECO:0000256" key="1">
    <source>
        <dbReference type="ARBA" id="ARBA00022801"/>
    </source>
</evidence>
<evidence type="ECO:0000313" key="6">
    <source>
        <dbReference type="Proteomes" id="UP000279994"/>
    </source>
</evidence>
<name>A0A3N0GJU5_9ACTN</name>
<feature type="region of interest" description="Disordered" evidence="2">
    <location>
        <begin position="1"/>
        <end position="24"/>
    </location>
</feature>
<comment type="caution">
    <text evidence="5">The sequence shown here is derived from an EMBL/GenBank/DDBJ whole genome shotgun (WGS) entry which is preliminary data.</text>
</comment>
<dbReference type="SMART" id="SM00490">
    <property type="entry name" value="HELICc"/>
    <property type="match status" value="1"/>
</dbReference>
<feature type="domain" description="Helicase C-terminal" evidence="4">
    <location>
        <begin position="748"/>
        <end position="919"/>
    </location>
</feature>